<dbReference type="AlphaFoldDB" id="A0A9X3IS17"/>
<comment type="cofactor">
    <cofactor evidence="1">
        <name>FMN</name>
        <dbReference type="ChEBI" id="CHEBI:58210"/>
    </cofactor>
</comment>
<evidence type="ECO:0000256" key="1">
    <source>
        <dbReference type="ARBA" id="ARBA00001917"/>
    </source>
</evidence>
<evidence type="ECO:0000256" key="2">
    <source>
        <dbReference type="ARBA" id="ARBA00006961"/>
    </source>
</evidence>
<protein>
    <submittedName>
        <fullName evidence="6">NAD(P)H:quinone oxidoreductase</fullName>
        <ecNumber evidence="6">1.6.5.2</ecNumber>
    </submittedName>
</protein>
<dbReference type="RefSeq" id="WP_283174068.1">
    <property type="nucleotide sequence ID" value="NZ_JAPNOA010000029.1"/>
</dbReference>
<feature type="domain" description="Flavodoxin-like" evidence="5">
    <location>
        <begin position="11"/>
        <end position="196"/>
    </location>
</feature>
<dbReference type="NCBIfam" id="NF002999">
    <property type="entry name" value="PRK03767.1"/>
    <property type="match status" value="1"/>
</dbReference>
<dbReference type="PROSITE" id="PS50902">
    <property type="entry name" value="FLAVODOXIN_LIKE"/>
    <property type="match status" value="1"/>
</dbReference>
<evidence type="ECO:0000259" key="5">
    <source>
        <dbReference type="PROSITE" id="PS50902"/>
    </source>
</evidence>
<proteinExistence type="inferred from homology"/>
<dbReference type="InterPro" id="IPR029039">
    <property type="entry name" value="Flavoprotein-like_sf"/>
</dbReference>
<dbReference type="GO" id="GO:0010181">
    <property type="term" value="F:FMN binding"/>
    <property type="evidence" value="ECO:0007669"/>
    <property type="project" value="InterPro"/>
</dbReference>
<keyword evidence="4" id="KW-0288">FMN</keyword>
<dbReference type="GO" id="GO:0016020">
    <property type="term" value="C:membrane"/>
    <property type="evidence" value="ECO:0007669"/>
    <property type="project" value="TreeGrafter"/>
</dbReference>
<dbReference type="PANTHER" id="PTHR30546:SF23">
    <property type="entry name" value="FLAVOPROTEIN-LIKE PROTEIN YCP4-RELATED"/>
    <property type="match status" value="1"/>
</dbReference>
<dbReference type="FunFam" id="3.40.50.360:FF:000001">
    <property type="entry name" value="NAD(P)H dehydrogenase (Quinone) FQR1-like"/>
    <property type="match status" value="1"/>
</dbReference>
<dbReference type="EMBL" id="JAPNOA010000029">
    <property type="protein sequence ID" value="MCY0965857.1"/>
    <property type="molecule type" value="Genomic_DNA"/>
</dbReference>
<dbReference type="GO" id="GO:0009055">
    <property type="term" value="F:electron transfer activity"/>
    <property type="evidence" value="ECO:0007669"/>
    <property type="project" value="InterPro"/>
</dbReference>
<dbReference type="InterPro" id="IPR005025">
    <property type="entry name" value="FMN_Rdtase-like_dom"/>
</dbReference>
<dbReference type="SUPFAM" id="SSF52218">
    <property type="entry name" value="Flavoproteins"/>
    <property type="match status" value="1"/>
</dbReference>
<keyword evidence="7" id="KW-1185">Reference proteome</keyword>
<dbReference type="NCBIfam" id="TIGR01755">
    <property type="entry name" value="flav_wrbA"/>
    <property type="match status" value="1"/>
</dbReference>
<dbReference type="Pfam" id="PF03358">
    <property type="entry name" value="FMN_red"/>
    <property type="match status" value="1"/>
</dbReference>
<evidence type="ECO:0000256" key="4">
    <source>
        <dbReference type="ARBA" id="ARBA00022643"/>
    </source>
</evidence>
<dbReference type="InterPro" id="IPR001226">
    <property type="entry name" value="Flavodoxin_CS"/>
</dbReference>
<dbReference type="Proteomes" id="UP001150830">
    <property type="component" value="Unassembled WGS sequence"/>
</dbReference>
<dbReference type="PROSITE" id="PS00201">
    <property type="entry name" value="FLAVODOXIN"/>
    <property type="match status" value="1"/>
</dbReference>
<dbReference type="InterPro" id="IPR010089">
    <property type="entry name" value="Flavoprotein_WrbA-like"/>
</dbReference>
<evidence type="ECO:0000313" key="7">
    <source>
        <dbReference type="Proteomes" id="UP001150830"/>
    </source>
</evidence>
<dbReference type="PANTHER" id="PTHR30546">
    <property type="entry name" value="FLAVODOXIN-RELATED PROTEIN WRBA-RELATED"/>
    <property type="match status" value="1"/>
</dbReference>
<sequence>MSTGSQSRPWVLVLYYSRHGKTSEMAKLIARGVEQVTGMEARLRTVPEISANTEASAPPIPESGALYCSAGDLRHCAGLVLGSPTRFGNMAAPLKYFLDSTSSLWLNGALANKPAGVFTSSSSMHGGQETTLLTMALPLIHHGMVFAGIPYQEAALSQTRSGGTPYGASHWSGMHNDQDISAEEKALCIAQGKRIAQLALALQNIGKGGAA</sequence>
<reference evidence="6" key="1">
    <citation type="submission" date="2022-11" db="EMBL/GenBank/DDBJ databases">
        <title>Parathalassolutuus dongxingensis gen. nov., sp. nov., a novel member of family Oceanospirillaceae isolated from a coastal shrimp pond in Guangxi, China.</title>
        <authorList>
            <person name="Chen H."/>
        </authorList>
    </citation>
    <scope>NUCLEOTIDE SEQUENCE</scope>
    <source>
        <strain evidence="6">G-43</strain>
    </source>
</reference>
<accession>A0A9X3IS17</accession>
<dbReference type="EC" id="1.6.5.2" evidence="6"/>
<organism evidence="6 7">
    <name type="scientific">Parathalassolituus penaei</name>
    <dbReference type="NCBI Taxonomy" id="2997323"/>
    <lineage>
        <taxon>Bacteria</taxon>
        <taxon>Pseudomonadati</taxon>
        <taxon>Pseudomonadota</taxon>
        <taxon>Gammaproteobacteria</taxon>
        <taxon>Oceanospirillales</taxon>
        <taxon>Oceanospirillaceae</taxon>
        <taxon>Parathalassolituus</taxon>
    </lineage>
</organism>
<evidence type="ECO:0000256" key="3">
    <source>
        <dbReference type="ARBA" id="ARBA00022630"/>
    </source>
</evidence>
<gene>
    <name evidence="6" type="primary">wrbA</name>
    <name evidence="6" type="ORF">OUO13_11715</name>
</gene>
<keyword evidence="3" id="KW-0285">Flavoprotein</keyword>
<dbReference type="InterPro" id="IPR008254">
    <property type="entry name" value="Flavodoxin/NO_synth"/>
</dbReference>
<dbReference type="Gene3D" id="3.40.50.360">
    <property type="match status" value="1"/>
</dbReference>
<dbReference type="GO" id="GO:0003955">
    <property type="term" value="F:NAD(P)H dehydrogenase (quinone) activity"/>
    <property type="evidence" value="ECO:0007669"/>
    <property type="project" value="UniProtKB-EC"/>
</dbReference>
<keyword evidence="6" id="KW-0560">Oxidoreductase</keyword>
<comment type="caution">
    <text evidence="6">The sequence shown here is derived from an EMBL/GenBank/DDBJ whole genome shotgun (WGS) entry which is preliminary data.</text>
</comment>
<name>A0A9X3IS17_9GAMM</name>
<evidence type="ECO:0000313" key="6">
    <source>
        <dbReference type="EMBL" id="MCY0965857.1"/>
    </source>
</evidence>
<comment type="similarity">
    <text evidence="2">Belongs to the WrbA family.</text>
</comment>